<protein>
    <recommendedName>
        <fullName evidence="2">DUF6533 domain-containing protein</fullName>
    </recommendedName>
</protein>
<comment type="caution">
    <text evidence="3">The sequence shown here is derived from an EMBL/GenBank/DDBJ whole genome shotgun (WGS) entry which is preliminary data.</text>
</comment>
<dbReference type="AlphaFoldDB" id="A0AAD4BNB4"/>
<evidence type="ECO:0000259" key="2">
    <source>
        <dbReference type="Pfam" id="PF20151"/>
    </source>
</evidence>
<keyword evidence="1" id="KW-1133">Transmembrane helix</keyword>
<keyword evidence="1" id="KW-0472">Membrane</keyword>
<feature type="transmembrane region" description="Helical" evidence="1">
    <location>
        <begin position="119"/>
        <end position="140"/>
    </location>
</feature>
<name>A0AAD4BNB4_BOLED</name>
<feature type="transmembrane region" description="Helical" evidence="1">
    <location>
        <begin position="241"/>
        <end position="260"/>
    </location>
</feature>
<proteinExistence type="predicted"/>
<feature type="transmembrane region" description="Helical" evidence="1">
    <location>
        <begin position="88"/>
        <end position="107"/>
    </location>
</feature>
<feature type="transmembrane region" description="Helical" evidence="1">
    <location>
        <begin position="56"/>
        <end position="76"/>
    </location>
</feature>
<dbReference type="Proteomes" id="UP001194468">
    <property type="component" value="Unassembled WGS sequence"/>
</dbReference>
<keyword evidence="4" id="KW-1185">Reference proteome</keyword>
<keyword evidence="1" id="KW-0812">Transmembrane</keyword>
<gene>
    <name evidence="3" type="ORF">L210DRAFT_1056027</name>
</gene>
<accession>A0AAD4BNB4</accession>
<dbReference type="EMBL" id="WHUW01000024">
    <property type="protein sequence ID" value="KAF8435768.1"/>
    <property type="molecule type" value="Genomic_DNA"/>
</dbReference>
<sequence length="330" mass="37117">MSAAAEAEFLALLSAEQLSKFCAIGAYTWFLYDYFIMLPTEIQYVWIKPWGISKALFLWMRYFGVALLTVYMGILFTPSHSEQVCFHYYIWEGCGGSLMLFTVEVVLQLRIFAMYNRNKFLATVNLVFFAMEIVAMLAIYNIGIKFGTTLATPAGITGCWGSTTNYLFSIWFPGLAFECWLAGLAVWKAVDRHRKGVMVNGQKVDLLSLLIRDSVIYFFLIAAGLASNAFIWLASTSAVDAVVVPLAHASMIVGGSRLFLNLREAYYVSRDTTTWQVAPKGQRMPQFERLGSNGLFHETMGELTGTFTVPDFELTYVELDEFDTDTTAHV</sequence>
<feature type="transmembrane region" description="Helical" evidence="1">
    <location>
        <begin position="170"/>
        <end position="190"/>
    </location>
</feature>
<evidence type="ECO:0000256" key="1">
    <source>
        <dbReference type="SAM" id="Phobius"/>
    </source>
</evidence>
<reference evidence="3" key="1">
    <citation type="submission" date="2019-10" db="EMBL/GenBank/DDBJ databases">
        <authorList>
            <consortium name="DOE Joint Genome Institute"/>
            <person name="Kuo A."/>
            <person name="Miyauchi S."/>
            <person name="Kiss E."/>
            <person name="Drula E."/>
            <person name="Kohler A."/>
            <person name="Sanchez-Garcia M."/>
            <person name="Andreopoulos B."/>
            <person name="Barry K.W."/>
            <person name="Bonito G."/>
            <person name="Buee M."/>
            <person name="Carver A."/>
            <person name="Chen C."/>
            <person name="Cichocki N."/>
            <person name="Clum A."/>
            <person name="Culley D."/>
            <person name="Crous P.W."/>
            <person name="Fauchery L."/>
            <person name="Girlanda M."/>
            <person name="Hayes R."/>
            <person name="Keri Z."/>
            <person name="LaButti K."/>
            <person name="Lipzen A."/>
            <person name="Lombard V."/>
            <person name="Magnuson J."/>
            <person name="Maillard F."/>
            <person name="Morin E."/>
            <person name="Murat C."/>
            <person name="Nolan M."/>
            <person name="Ohm R."/>
            <person name="Pangilinan J."/>
            <person name="Pereira M."/>
            <person name="Perotto S."/>
            <person name="Peter M."/>
            <person name="Riley R."/>
            <person name="Sitrit Y."/>
            <person name="Stielow B."/>
            <person name="Szollosi G."/>
            <person name="Zifcakova L."/>
            <person name="Stursova M."/>
            <person name="Spatafora J.W."/>
            <person name="Tedersoo L."/>
            <person name="Vaario L.-M."/>
            <person name="Yamada A."/>
            <person name="Yan M."/>
            <person name="Wang P."/>
            <person name="Xu J."/>
            <person name="Bruns T."/>
            <person name="Baldrian P."/>
            <person name="Vilgalys R."/>
            <person name="Henrissat B."/>
            <person name="Grigoriev I.V."/>
            <person name="Hibbett D."/>
            <person name="Nagy L.G."/>
            <person name="Martin F.M."/>
        </authorList>
    </citation>
    <scope>NUCLEOTIDE SEQUENCE</scope>
    <source>
        <strain evidence="3">BED1</strain>
    </source>
</reference>
<dbReference type="Pfam" id="PF20151">
    <property type="entry name" value="DUF6533"/>
    <property type="match status" value="1"/>
</dbReference>
<feature type="domain" description="DUF6533" evidence="2">
    <location>
        <begin position="22"/>
        <end position="65"/>
    </location>
</feature>
<reference evidence="3" key="2">
    <citation type="journal article" date="2020" name="Nat. Commun.">
        <title>Large-scale genome sequencing of mycorrhizal fungi provides insights into the early evolution of symbiotic traits.</title>
        <authorList>
            <person name="Miyauchi S."/>
            <person name="Kiss E."/>
            <person name="Kuo A."/>
            <person name="Drula E."/>
            <person name="Kohler A."/>
            <person name="Sanchez-Garcia M."/>
            <person name="Morin E."/>
            <person name="Andreopoulos B."/>
            <person name="Barry K.W."/>
            <person name="Bonito G."/>
            <person name="Buee M."/>
            <person name="Carver A."/>
            <person name="Chen C."/>
            <person name="Cichocki N."/>
            <person name="Clum A."/>
            <person name="Culley D."/>
            <person name="Crous P.W."/>
            <person name="Fauchery L."/>
            <person name="Girlanda M."/>
            <person name="Hayes R.D."/>
            <person name="Keri Z."/>
            <person name="LaButti K."/>
            <person name="Lipzen A."/>
            <person name="Lombard V."/>
            <person name="Magnuson J."/>
            <person name="Maillard F."/>
            <person name="Murat C."/>
            <person name="Nolan M."/>
            <person name="Ohm R.A."/>
            <person name="Pangilinan J."/>
            <person name="Pereira M.F."/>
            <person name="Perotto S."/>
            <person name="Peter M."/>
            <person name="Pfister S."/>
            <person name="Riley R."/>
            <person name="Sitrit Y."/>
            <person name="Stielow J.B."/>
            <person name="Szollosi G."/>
            <person name="Zifcakova L."/>
            <person name="Stursova M."/>
            <person name="Spatafora J.W."/>
            <person name="Tedersoo L."/>
            <person name="Vaario L.M."/>
            <person name="Yamada A."/>
            <person name="Yan M."/>
            <person name="Wang P."/>
            <person name="Xu J."/>
            <person name="Bruns T."/>
            <person name="Baldrian P."/>
            <person name="Vilgalys R."/>
            <person name="Dunand C."/>
            <person name="Henrissat B."/>
            <person name="Grigoriev I.V."/>
            <person name="Hibbett D."/>
            <person name="Nagy L.G."/>
            <person name="Martin F.M."/>
        </authorList>
    </citation>
    <scope>NUCLEOTIDE SEQUENCE</scope>
    <source>
        <strain evidence="3">BED1</strain>
    </source>
</reference>
<dbReference type="InterPro" id="IPR045340">
    <property type="entry name" value="DUF6533"/>
</dbReference>
<feature type="transmembrane region" description="Helical" evidence="1">
    <location>
        <begin position="215"/>
        <end position="235"/>
    </location>
</feature>
<evidence type="ECO:0000313" key="4">
    <source>
        <dbReference type="Proteomes" id="UP001194468"/>
    </source>
</evidence>
<evidence type="ECO:0000313" key="3">
    <source>
        <dbReference type="EMBL" id="KAF8435768.1"/>
    </source>
</evidence>
<organism evidence="3 4">
    <name type="scientific">Boletus edulis BED1</name>
    <dbReference type="NCBI Taxonomy" id="1328754"/>
    <lineage>
        <taxon>Eukaryota</taxon>
        <taxon>Fungi</taxon>
        <taxon>Dikarya</taxon>
        <taxon>Basidiomycota</taxon>
        <taxon>Agaricomycotina</taxon>
        <taxon>Agaricomycetes</taxon>
        <taxon>Agaricomycetidae</taxon>
        <taxon>Boletales</taxon>
        <taxon>Boletineae</taxon>
        <taxon>Boletaceae</taxon>
        <taxon>Boletoideae</taxon>
        <taxon>Boletus</taxon>
    </lineage>
</organism>